<keyword evidence="4" id="KW-1185">Reference proteome</keyword>
<comment type="similarity">
    <text evidence="1">Belongs to the TonB-dependent receptor family.</text>
</comment>
<keyword evidence="1" id="KW-0812">Transmembrane</keyword>
<dbReference type="PROSITE" id="PS52016">
    <property type="entry name" value="TONB_DEPENDENT_REC_3"/>
    <property type="match status" value="1"/>
</dbReference>
<dbReference type="Proteomes" id="UP001209885">
    <property type="component" value="Unassembled WGS sequence"/>
</dbReference>
<evidence type="ECO:0000256" key="1">
    <source>
        <dbReference type="PROSITE-ProRule" id="PRU01360"/>
    </source>
</evidence>
<evidence type="ECO:0000313" key="3">
    <source>
        <dbReference type="EMBL" id="MCX2745483.1"/>
    </source>
</evidence>
<evidence type="ECO:0000313" key="4">
    <source>
        <dbReference type="Proteomes" id="UP001209885"/>
    </source>
</evidence>
<name>A0ABT3RVW2_9BACT</name>
<comment type="subcellular location">
    <subcellularLocation>
        <location evidence="1">Cell outer membrane</location>
        <topology evidence="1">Multi-pass membrane protein</topology>
    </subcellularLocation>
</comment>
<dbReference type="RefSeq" id="WP_266058073.1">
    <property type="nucleotide sequence ID" value="NZ_JAPFQN010000010.1"/>
</dbReference>
<dbReference type="InterPro" id="IPR039426">
    <property type="entry name" value="TonB-dep_rcpt-like"/>
</dbReference>
<reference evidence="3 4" key="1">
    <citation type="submission" date="2022-11" db="EMBL/GenBank/DDBJ databases">
        <title>The characterization of three novel Bacteroidetes species and genomic analysis of their roles in tidal elemental geochemical cycles.</title>
        <authorList>
            <person name="Ma K."/>
        </authorList>
    </citation>
    <scope>NUCLEOTIDE SEQUENCE [LARGE SCALE GENOMIC DNA]</scope>
    <source>
        <strain evidence="3 4">M17</strain>
    </source>
</reference>
<keyword evidence="1" id="KW-0813">Transport</keyword>
<dbReference type="SUPFAM" id="SSF56935">
    <property type="entry name" value="Porins"/>
    <property type="match status" value="1"/>
</dbReference>
<feature type="signal peptide" evidence="2">
    <location>
        <begin position="1"/>
        <end position="19"/>
    </location>
</feature>
<keyword evidence="2" id="KW-0732">Signal</keyword>
<comment type="caution">
    <text evidence="3">The sequence shown here is derived from an EMBL/GenBank/DDBJ whole genome shotgun (WGS) entry which is preliminary data.</text>
</comment>
<evidence type="ECO:0000256" key="2">
    <source>
        <dbReference type="SAM" id="SignalP"/>
    </source>
</evidence>
<accession>A0ABT3RVW2</accession>
<organism evidence="3 4">
    <name type="scientific">Mangrovivirga halotolerans</name>
    <dbReference type="NCBI Taxonomy" id="2993936"/>
    <lineage>
        <taxon>Bacteria</taxon>
        <taxon>Pseudomonadati</taxon>
        <taxon>Bacteroidota</taxon>
        <taxon>Cytophagia</taxon>
        <taxon>Cytophagales</taxon>
        <taxon>Mangrovivirgaceae</taxon>
        <taxon>Mangrovivirga</taxon>
    </lineage>
</organism>
<dbReference type="EMBL" id="JAPFQN010000010">
    <property type="protein sequence ID" value="MCX2745483.1"/>
    <property type="molecule type" value="Genomic_DNA"/>
</dbReference>
<keyword evidence="1" id="KW-0472">Membrane</keyword>
<keyword evidence="3" id="KW-0675">Receptor</keyword>
<sequence>MRIINTVFFLLLFSNSLFCQKQFNIPDNPKVHNFIEQLPRLLKTHGLEDLRPSEDSLNIRIWQWNSVLTLNVEEETTAEYEVFTTGSEPEMKDTIFNSATSRRLLNSVLQNEVMTVRDDPYKAIDGSMVYLEISTPESYKIVSMWSPASKINQNREKVVKILRDINNEIDTEKIIKDFKVSLEPGTYSWGMTSFSIDKFMSDNQEKTDFYKKAQTKIRKELNINDQTDPADFPLIVINGIPRPSVTDLNQYTESEIESIKILKKDDGSTSLYGTRAKNGVVLVTTVN</sequence>
<dbReference type="InterPro" id="IPR037066">
    <property type="entry name" value="Plug_dom_sf"/>
</dbReference>
<protein>
    <submittedName>
        <fullName evidence="3">TonB-dependent receptor plug domain-containing protein</fullName>
    </submittedName>
</protein>
<gene>
    <name evidence="3" type="ORF">OO013_16505</name>
</gene>
<dbReference type="Gene3D" id="2.170.130.10">
    <property type="entry name" value="TonB-dependent receptor, plug domain"/>
    <property type="match status" value="1"/>
</dbReference>
<keyword evidence="1" id="KW-1134">Transmembrane beta strand</keyword>
<proteinExistence type="inferred from homology"/>
<feature type="chain" id="PRO_5046311362" evidence="2">
    <location>
        <begin position="20"/>
        <end position="287"/>
    </location>
</feature>
<keyword evidence="1" id="KW-0998">Cell outer membrane</keyword>